<gene>
    <name evidence="1" type="ORF">AC230_06085</name>
</gene>
<organism evidence="1 2">
    <name type="scientific">Streptomyces caatingaensis</name>
    <dbReference type="NCBI Taxonomy" id="1678637"/>
    <lineage>
        <taxon>Bacteria</taxon>
        <taxon>Bacillati</taxon>
        <taxon>Actinomycetota</taxon>
        <taxon>Actinomycetes</taxon>
        <taxon>Kitasatosporales</taxon>
        <taxon>Streptomycetaceae</taxon>
        <taxon>Streptomyces</taxon>
    </lineage>
</organism>
<protein>
    <submittedName>
        <fullName evidence="1">Uncharacterized protein</fullName>
    </submittedName>
</protein>
<dbReference type="PATRIC" id="fig|1678637.3.peg.1319"/>
<dbReference type="Proteomes" id="UP000037288">
    <property type="component" value="Unassembled WGS sequence"/>
</dbReference>
<proteinExistence type="predicted"/>
<keyword evidence="2" id="KW-1185">Reference proteome</keyword>
<dbReference type="AlphaFoldDB" id="A0A0K9XL74"/>
<reference evidence="2" key="1">
    <citation type="submission" date="2015-07" db="EMBL/GenBank/DDBJ databases">
        <title>Draft genome sequence of Streptomyces sp. CMAA 1322, a bacterium isolated from Caatinga biome, from dry forest semiarid of Brazil.</title>
        <authorList>
            <person name="Santos S.N."/>
            <person name="Gacesa R."/>
            <person name="Taketani R.G."/>
            <person name="Long P.F."/>
            <person name="Melo I.S."/>
        </authorList>
    </citation>
    <scope>NUCLEOTIDE SEQUENCE [LARGE SCALE GENOMIC DNA]</scope>
    <source>
        <strain evidence="2">CMAA 1322</strain>
    </source>
</reference>
<dbReference type="OrthoDB" id="4154942at2"/>
<evidence type="ECO:0000313" key="2">
    <source>
        <dbReference type="Proteomes" id="UP000037288"/>
    </source>
</evidence>
<name>A0A0K9XL74_9ACTN</name>
<accession>A0A0K9XL74</accession>
<evidence type="ECO:0000313" key="1">
    <source>
        <dbReference type="EMBL" id="KNB54095.1"/>
    </source>
</evidence>
<dbReference type="EMBL" id="LFXA01000002">
    <property type="protein sequence ID" value="KNB54095.1"/>
    <property type="molecule type" value="Genomic_DNA"/>
</dbReference>
<comment type="caution">
    <text evidence="1">The sequence shown here is derived from an EMBL/GenBank/DDBJ whole genome shotgun (WGS) entry which is preliminary data.</text>
</comment>
<sequence length="165" mass="18380">MTTHPFDAAVTALSRNAWLPSGEEVALGKEFFQRRDALQQRLLPGMPPCPDPQGWVTQHVFWLEDVVGVIDGLLAAWRGYLPDSHMVALLDGYAHQARPTVPYAADLRRAWDAEDFTHCSVEEAGLWEEWHVPETERQALDALTQRLIPIGAMLVAAVDRGEAAL</sequence>
<dbReference type="RefSeq" id="WP_049714839.1">
    <property type="nucleotide sequence ID" value="NZ_LFXA01000002.1"/>
</dbReference>